<protein>
    <recommendedName>
        <fullName evidence="2">diguanylate cyclase</fullName>
        <ecNumber evidence="2">2.7.7.65</ecNumber>
    </recommendedName>
</protein>
<feature type="transmembrane region" description="Helical" evidence="4">
    <location>
        <begin position="202"/>
        <end position="226"/>
    </location>
</feature>
<accession>A0A0A5HQI4</accession>
<evidence type="ECO:0000256" key="2">
    <source>
        <dbReference type="ARBA" id="ARBA00012528"/>
    </source>
</evidence>
<keyword evidence="4" id="KW-0472">Membrane</keyword>
<name>A0A0A5HQI4_PHOS4</name>
<dbReference type="EMBL" id="JRWP01000038">
    <property type="protein sequence ID" value="KGY07822.1"/>
    <property type="molecule type" value="Genomic_DNA"/>
</dbReference>
<evidence type="ECO:0000256" key="3">
    <source>
        <dbReference type="ARBA" id="ARBA00034247"/>
    </source>
</evidence>
<comment type="cofactor">
    <cofactor evidence="1">
        <name>Mg(2+)</name>
        <dbReference type="ChEBI" id="CHEBI:18420"/>
    </cofactor>
</comment>
<dbReference type="SMART" id="SM00267">
    <property type="entry name" value="GGDEF"/>
    <property type="match status" value="1"/>
</dbReference>
<dbReference type="Gene3D" id="3.30.70.270">
    <property type="match status" value="1"/>
</dbReference>
<evidence type="ECO:0000256" key="4">
    <source>
        <dbReference type="SAM" id="Phobius"/>
    </source>
</evidence>
<organism evidence="6 7">
    <name type="scientific">Photobacterium sp. (strain ATCC 43367)</name>
    <dbReference type="NCBI Taxonomy" id="379097"/>
    <lineage>
        <taxon>Bacteria</taxon>
        <taxon>Pseudomonadati</taxon>
        <taxon>Pseudomonadota</taxon>
        <taxon>Gammaproteobacteria</taxon>
        <taxon>Vibrionales</taxon>
        <taxon>Vibrionaceae</taxon>
        <taxon>Vibrio</taxon>
        <taxon>Vibrio oreintalis group</taxon>
    </lineage>
</organism>
<evidence type="ECO:0000259" key="5">
    <source>
        <dbReference type="PROSITE" id="PS50887"/>
    </source>
</evidence>
<dbReference type="NCBIfam" id="TIGR00254">
    <property type="entry name" value="GGDEF"/>
    <property type="match status" value="1"/>
</dbReference>
<dbReference type="CDD" id="cd01949">
    <property type="entry name" value="GGDEF"/>
    <property type="match status" value="1"/>
</dbReference>
<dbReference type="STRING" id="379097.SE23_15625"/>
<evidence type="ECO:0000313" key="7">
    <source>
        <dbReference type="Proteomes" id="UP000030451"/>
    </source>
</evidence>
<dbReference type="PROSITE" id="PS50887">
    <property type="entry name" value="GGDEF"/>
    <property type="match status" value="1"/>
</dbReference>
<dbReference type="PANTHER" id="PTHR45138:SF9">
    <property type="entry name" value="DIGUANYLATE CYCLASE DGCM-RELATED"/>
    <property type="match status" value="1"/>
</dbReference>
<sequence length="423" mass="48044">MVVVTILIMQLYWMYGSSRVYTISPDAYQFLATNDQVAGGQSRSSIRVEDGKAILSCELVKSANYAWPYCGVSIGLTDKIFEGMDLTHFHTVKMNIDFKQIDRPESPRMRFYLRNFNSAYSLPDNEYTQKYNGLEYTPGSGGGSIDIPIENLQVMTWWLADNKVSIQHSAPEISNVTKVELATGSGHSEGKYQMTIHSIEFIGYYVSAEGLMFGLLLFWISLALIYSMIEIRRSHKLILHAHFRQDHLRKLNKELKEQNIHFAELANRDALTGAMNRHSIRDWLDIHYPATGHAGKRLSVLYLDIDHFKSINDLYGHAMGDDVLREFTMVALSALSASDRLVRWGGEEFVVFCPGRDNQDAAELAERIRHKVESHIWIHGDPLTTSIGVASLGDERVNEMLTRADEALYVAKQQGRNRVELSE</sequence>
<evidence type="ECO:0000256" key="1">
    <source>
        <dbReference type="ARBA" id="ARBA00001946"/>
    </source>
</evidence>
<dbReference type="OrthoDB" id="9803824at2"/>
<keyword evidence="4" id="KW-0812">Transmembrane</keyword>
<dbReference type="SUPFAM" id="SSF55073">
    <property type="entry name" value="Nucleotide cyclase"/>
    <property type="match status" value="1"/>
</dbReference>
<dbReference type="InterPro" id="IPR000160">
    <property type="entry name" value="GGDEF_dom"/>
</dbReference>
<comment type="catalytic activity">
    <reaction evidence="3">
        <text>2 GTP = 3',3'-c-di-GMP + 2 diphosphate</text>
        <dbReference type="Rhea" id="RHEA:24898"/>
        <dbReference type="ChEBI" id="CHEBI:33019"/>
        <dbReference type="ChEBI" id="CHEBI:37565"/>
        <dbReference type="ChEBI" id="CHEBI:58805"/>
        <dbReference type="EC" id="2.7.7.65"/>
    </reaction>
</comment>
<keyword evidence="4" id="KW-1133">Transmembrane helix</keyword>
<dbReference type="InterPro" id="IPR008979">
    <property type="entry name" value="Galactose-bd-like_sf"/>
</dbReference>
<gene>
    <name evidence="6" type="ORF">NM06_15170</name>
</gene>
<dbReference type="GO" id="GO:0052621">
    <property type="term" value="F:diguanylate cyclase activity"/>
    <property type="evidence" value="ECO:0007669"/>
    <property type="project" value="UniProtKB-EC"/>
</dbReference>
<dbReference type="EC" id="2.7.7.65" evidence="2"/>
<dbReference type="InterPro" id="IPR050469">
    <property type="entry name" value="Diguanylate_Cyclase"/>
</dbReference>
<dbReference type="InterPro" id="IPR029787">
    <property type="entry name" value="Nucleotide_cyclase"/>
</dbReference>
<dbReference type="GO" id="GO:1902201">
    <property type="term" value="P:negative regulation of bacterial-type flagellum-dependent cell motility"/>
    <property type="evidence" value="ECO:0007669"/>
    <property type="project" value="TreeGrafter"/>
</dbReference>
<dbReference type="RefSeq" id="WP_038191989.1">
    <property type="nucleotide sequence ID" value="NZ_JRWP01000038.1"/>
</dbReference>
<dbReference type="FunFam" id="3.30.70.270:FF:000001">
    <property type="entry name" value="Diguanylate cyclase domain protein"/>
    <property type="match status" value="1"/>
</dbReference>
<dbReference type="Proteomes" id="UP000030451">
    <property type="component" value="Unassembled WGS sequence"/>
</dbReference>
<feature type="domain" description="GGDEF" evidence="5">
    <location>
        <begin position="296"/>
        <end position="423"/>
    </location>
</feature>
<evidence type="ECO:0000313" key="6">
    <source>
        <dbReference type="EMBL" id="KGY07822.1"/>
    </source>
</evidence>
<dbReference type="AlphaFoldDB" id="A0A0A5HQI4"/>
<comment type="caution">
    <text evidence="6">The sequence shown here is derived from an EMBL/GenBank/DDBJ whole genome shotgun (WGS) entry which is preliminary data.</text>
</comment>
<dbReference type="SUPFAM" id="SSF49785">
    <property type="entry name" value="Galactose-binding domain-like"/>
    <property type="match status" value="1"/>
</dbReference>
<dbReference type="InterPro" id="IPR043128">
    <property type="entry name" value="Rev_trsase/Diguanyl_cyclase"/>
</dbReference>
<proteinExistence type="predicted"/>
<reference evidence="6 7" key="1">
    <citation type="submission" date="2014-10" db="EMBL/GenBank/DDBJ databases">
        <title>Genome sequencing of Vibrio sinaloensis T08.</title>
        <authorList>
            <person name="Chan K.-G."/>
            <person name="Mohamad N.I."/>
        </authorList>
    </citation>
    <scope>NUCLEOTIDE SEQUENCE [LARGE SCALE GENOMIC DNA]</scope>
    <source>
        <strain evidence="6 7">T08</strain>
    </source>
</reference>
<dbReference type="GO" id="GO:0005886">
    <property type="term" value="C:plasma membrane"/>
    <property type="evidence" value="ECO:0007669"/>
    <property type="project" value="TreeGrafter"/>
</dbReference>
<dbReference type="Pfam" id="PF00990">
    <property type="entry name" value="GGDEF"/>
    <property type="match status" value="1"/>
</dbReference>
<dbReference type="PANTHER" id="PTHR45138">
    <property type="entry name" value="REGULATORY COMPONENTS OF SENSORY TRANSDUCTION SYSTEM"/>
    <property type="match status" value="1"/>
</dbReference>
<dbReference type="GO" id="GO:0043709">
    <property type="term" value="P:cell adhesion involved in single-species biofilm formation"/>
    <property type="evidence" value="ECO:0007669"/>
    <property type="project" value="TreeGrafter"/>
</dbReference>